<dbReference type="EMBL" id="JANKHO010001844">
    <property type="protein sequence ID" value="KAJ3497724.1"/>
    <property type="molecule type" value="Genomic_DNA"/>
</dbReference>
<dbReference type="InterPro" id="IPR001621">
    <property type="entry name" value="Ligninase"/>
</dbReference>
<comment type="caution">
    <text evidence="3">The sequence shown here is derived from an EMBL/GenBank/DDBJ whole genome shotgun (WGS) entry which is preliminary data.</text>
</comment>
<sequence length="219" mass="24070">MAAAIPLPPPLKDNLRVVDFAVGPPSNPPTSTDLSRAAFYKKALMDIYVLDPDDRITDADISAALQYEATLISIACKDSNAAPPWFVNAFETLKNDLKKQLKEDLEGVKEDLKKELKDDLKAVKEQLTQIEARQKTIDAKVSKDEVDPTVPGTPFDSTPGAFDIQVFLEVLLKGRQFPGNGLHIGEVPSPLAGEMRLQSVFTISQHPLTACSWQDDQRA</sequence>
<dbReference type="InterPro" id="IPR010255">
    <property type="entry name" value="Haem_peroxidase_sf"/>
</dbReference>
<comment type="cofactor">
    <cofactor evidence="1">
        <name>Ca(2+)</name>
        <dbReference type="ChEBI" id="CHEBI:29108"/>
    </cofactor>
    <text evidence="1">Binds 2 calcium ions per subunit.</text>
</comment>
<dbReference type="Gene3D" id="1.10.420.10">
    <property type="entry name" value="Peroxidase, domain 2"/>
    <property type="match status" value="1"/>
</dbReference>
<dbReference type="GO" id="GO:0004601">
    <property type="term" value="F:peroxidase activity"/>
    <property type="evidence" value="ECO:0007669"/>
    <property type="project" value="InterPro"/>
</dbReference>
<accession>A0A9W8JP34</accession>
<dbReference type="GO" id="GO:0006979">
    <property type="term" value="P:response to oxidative stress"/>
    <property type="evidence" value="ECO:0007669"/>
    <property type="project" value="InterPro"/>
</dbReference>
<dbReference type="AlphaFoldDB" id="A0A9W8JP34"/>
<dbReference type="SUPFAM" id="SSF48113">
    <property type="entry name" value="Heme-dependent peroxidases"/>
    <property type="match status" value="1"/>
</dbReference>
<reference evidence="3" key="1">
    <citation type="submission" date="2022-07" db="EMBL/GenBank/DDBJ databases">
        <title>Genome Sequence of Agrocybe chaxingu.</title>
        <authorList>
            <person name="Buettner E."/>
        </authorList>
    </citation>
    <scope>NUCLEOTIDE SEQUENCE</scope>
    <source>
        <strain evidence="3">MP-N11</strain>
    </source>
</reference>
<keyword evidence="4" id="KW-1185">Reference proteome</keyword>
<evidence type="ECO:0000313" key="3">
    <source>
        <dbReference type="EMBL" id="KAJ3497724.1"/>
    </source>
</evidence>
<feature type="binding site" evidence="1">
    <location>
        <position position="156"/>
    </location>
    <ligand>
        <name>Ca(2+)</name>
        <dbReference type="ChEBI" id="CHEBI:29108"/>
        <label>2</label>
    </ligand>
</feature>
<gene>
    <name evidence="3" type="ORF">NLJ89_g10310</name>
</gene>
<organism evidence="3 4">
    <name type="scientific">Agrocybe chaxingu</name>
    <dbReference type="NCBI Taxonomy" id="84603"/>
    <lineage>
        <taxon>Eukaryota</taxon>
        <taxon>Fungi</taxon>
        <taxon>Dikarya</taxon>
        <taxon>Basidiomycota</taxon>
        <taxon>Agaricomycotina</taxon>
        <taxon>Agaricomycetes</taxon>
        <taxon>Agaricomycetidae</taxon>
        <taxon>Agaricales</taxon>
        <taxon>Agaricineae</taxon>
        <taxon>Strophariaceae</taxon>
        <taxon>Agrocybe</taxon>
    </lineage>
</organism>
<keyword evidence="1" id="KW-0479">Metal-binding</keyword>
<evidence type="ECO:0000313" key="4">
    <source>
        <dbReference type="Proteomes" id="UP001148786"/>
    </source>
</evidence>
<evidence type="ECO:0000256" key="2">
    <source>
        <dbReference type="SAM" id="Coils"/>
    </source>
</evidence>
<feature type="binding site" evidence="1">
    <location>
        <position position="158"/>
    </location>
    <ligand>
        <name>Ca(2+)</name>
        <dbReference type="ChEBI" id="CHEBI:29108"/>
        <label>2</label>
    </ligand>
</feature>
<dbReference type="OrthoDB" id="2113341at2759"/>
<dbReference type="PRINTS" id="PR00462">
    <property type="entry name" value="LIGNINASE"/>
</dbReference>
<dbReference type="Proteomes" id="UP001148786">
    <property type="component" value="Unassembled WGS sequence"/>
</dbReference>
<dbReference type="GO" id="GO:0020037">
    <property type="term" value="F:heme binding"/>
    <property type="evidence" value="ECO:0007669"/>
    <property type="project" value="InterPro"/>
</dbReference>
<keyword evidence="1" id="KW-0106">Calcium</keyword>
<feature type="binding site" evidence="1">
    <location>
        <position position="163"/>
    </location>
    <ligand>
        <name>Ca(2+)</name>
        <dbReference type="ChEBI" id="CHEBI:29108"/>
        <label>2</label>
    </ligand>
</feature>
<keyword evidence="2" id="KW-0175">Coiled coil</keyword>
<feature type="coiled-coil region" evidence="2">
    <location>
        <begin position="95"/>
        <end position="133"/>
    </location>
</feature>
<name>A0A9W8JP34_9AGAR</name>
<dbReference type="GO" id="GO:0046872">
    <property type="term" value="F:metal ion binding"/>
    <property type="evidence" value="ECO:0007669"/>
    <property type="project" value="UniProtKB-KW"/>
</dbReference>
<evidence type="ECO:0000256" key="1">
    <source>
        <dbReference type="PIRSR" id="PIRSR601621-2"/>
    </source>
</evidence>
<protein>
    <submittedName>
        <fullName evidence="3">Uncharacterized protein</fullName>
    </submittedName>
</protein>
<proteinExistence type="predicted"/>